<dbReference type="Pfam" id="PF04471">
    <property type="entry name" value="Mrr_cat"/>
    <property type="match status" value="1"/>
</dbReference>
<dbReference type="InterPro" id="IPR052906">
    <property type="entry name" value="Type_IV_Methyl-Rstrct_Enzyme"/>
</dbReference>
<dbReference type="HOGENOM" id="CLU_914291_0_0_5"/>
<dbReference type="Gene3D" id="3.40.1350.10">
    <property type="match status" value="1"/>
</dbReference>
<keyword evidence="2" id="KW-0614">Plasmid</keyword>
<dbReference type="InterPro" id="IPR011335">
    <property type="entry name" value="Restrct_endonuc-II-like"/>
</dbReference>
<evidence type="ECO:0000313" key="2">
    <source>
        <dbReference type="EMBL" id="ABZ74305.1"/>
    </source>
</evidence>
<organism evidence="2">
    <name type="scientific">Caulobacter sp. (strain K31)</name>
    <dbReference type="NCBI Taxonomy" id="366602"/>
    <lineage>
        <taxon>Bacteria</taxon>
        <taxon>Pseudomonadati</taxon>
        <taxon>Pseudomonadota</taxon>
        <taxon>Alphaproteobacteria</taxon>
        <taxon>Caulobacterales</taxon>
        <taxon>Caulobacteraceae</taxon>
        <taxon>Caulobacter</taxon>
    </lineage>
</organism>
<dbReference type="PANTHER" id="PTHR30015:SF7">
    <property type="entry name" value="TYPE IV METHYL-DIRECTED RESTRICTION ENZYME ECOKMRR"/>
    <property type="match status" value="1"/>
</dbReference>
<dbReference type="InterPro" id="IPR011856">
    <property type="entry name" value="tRNA_endonuc-like_dom_sf"/>
</dbReference>
<dbReference type="GO" id="GO:0009307">
    <property type="term" value="P:DNA restriction-modification system"/>
    <property type="evidence" value="ECO:0007669"/>
    <property type="project" value="InterPro"/>
</dbReference>
<keyword evidence="2" id="KW-0255">Endonuclease</keyword>
<sequence>MAKSRYDALHDRFAAILSGKAGTRYERLTAMTWKALEGQGAEVVHDVRLRGASGVDAQIDVVVKRTGGLRRVLIECKDFDAAKTEKKVGVDVVRQFRAVIEDVGDVDAAHIVTCNGFTRAARLYAARYNIGLAVLKAAQLAQRVGSASLDIGFQAPLSAHVELIHMDEANQARFAAALETAFPDLTVRREDQMSVVSDRETVQFADWVERETLMHARGKPDGIHHAALLSYGAGLSIAGGPPIPFDLIAVRYNLVTELMTQKVVADQIAELVLTKGEEPPRPITDRQLRAARLDRAARGAQARG</sequence>
<dbReference type="InterPro" id="IPR007560">
    <property type="entry name" value="Restrct_endonuc_IV_Mrr"/>
</dbReference>
<dbReference type="GO" id="GO:0003677">
    <property type="term" value="F:DNA binding"/>
    <property type="evidence" value="ECO:0007669"/>
    <property type="project" value="InterPro"/>
</dbReference>
<keyword evidence="2" id="KW-0540">Nuclease</keyword>
<accession>B0T9D0</accession>
<dbReference type="SUPFAM" id="SSF52980">
    <property type="entry name" value="Restriction endonuclease-like"/>
    <property type="match status" value="1"/>
</dbReference>
<protein>
    <submittedName>
        <fullName evidence="2">Restriction endonuclease</fullName>
    </submittedName>
</protein>
<gene>
    <name evidence="2" type="ordered locus">Caul_5185</name>
</gene>
<keyword evidence="2" id="KW-0378">Hydrolase</keyword>
<reference evidence="2" key="1">
    <citation type="submission" date="2008-01" db="EMBL/GenBank/DDBJ databases">
        <title>Complete sequence of plasmid1 pCAUL01 of Caulobacter sp. K31.</title>
        <authorList>
            <consortium name="US DOE Joint Genome Institute"/>
            <person name="Copeland A."/>
            <person name="Lucas S."/>
            <person name="Lapidus A."/>
            <person name="Barry K."/>
            <person name="Glavina del Rio T."/>
            <person name="Dalin E."/>
            <person name="Tice H."/>
            <person name="Pitluck S."/>
            <person name="Bruce D."/>
            <person name="Goodwin L."/>
            <person name="Thompson L.S."/>
            <person name="Brettin T."/>
            <person name="Detter J.C."/>
            <person name="Han C."/>
            <person name="Schmutz J."/>
            <person name="Larimer F."/>
            <person name="Land M."/>
            <person name="Hauser L."/>
            <person name="Kyrpides N."/>
            <person name="Kim E."/>
            <person name="Stephens C."/>
            <person name="Richardson P."/>
        </authorList>
    </citation>
    <scope>NUCLEOTIDE SEQUENCE [LARGE SCALE GENOMIC DNA]</scope>
    <source>
        <plasmid evidence="2">K31</plasmid>
        <plasmid evidence="2">pCAUL01</plasmid>
    </source>
</reference>
<name>B0T9D0_CAUSK</name>
<dbReference type="EMBL" id="CP000928">
    <property type="protein sequence ID" value="ABZ74305.1"/>
    <property type="molecule type" value="Genomic_DNA"/>
</dbReference>
<dbReference type="PANTHER" id="PTHR30015">
    <property type="entry name" value="MRR RESTRICTION SYSTEM PROTEIN"/>
    <property type="match status" value="1"/>
</dbReference>
<dbReference type="OrthoDB" id="744987at2"/>
<evidence type="ECO:0000259" key="1">
    <source>
        <dbReference type="Pfam" id="PF04471"/>
    </source>
</evidence>
<feature type="domain" description="Restriction endonuclease type IV Mrr" evidence="1">
    <location>
        <begin position="32"/>
        <end position="142"/>
    </location>
</feature>
<dbReference type="GO" id="GO:0015666">
    <property type="term" value="F:restriction endodeoxyribonuclease activity"/>
    <property type="evidence" value="ECO:0007669"/>
    <property type="project" value="TreeGrafter"/>
</dbReference>
<geneLocation type="plasmid" evidence="2">
    <name>pCAUL01</name>
</geneLocation>
<dbReference type="KEGG" id="cak:Caul_5185"/>
<proteinExistence type="predicted"/>
<dbReference type="AlphaFoldDB" id="B0T9D0"/>